<dbReference type="Proteomes" id="UP000826709">
    <property type="component" value="Chromosome"/>
</dbReference>
<evidence type="ECO:0000259" key="1">
    <source>
        <dbReference type="PROSITE" id="PS50006"/>
    </source>
</evidence>
<proteinExistence type="predicted"/>
<dbReference type="EMBL" id="CP037968">
    <property type="protein sequence ID" value="QYZ78994.1"/>
    <property type="molecule type" value="Genomic_DNA"/>
</dbReference>
<dbReference type="InterPro" id="IPR000253">
    <property type="entry name" value="FHA_dom"/>
</dbReference>
<dbReference type="Pfam" id="PF00498">
    <property type="entry name" value="FHA"/>
    <property type="match status" value="1"/>
</dbReference>
<dbReference type="SUPFAM" id="SSF49879">
    <property type="entry name" value="SMAD/FHA domain"/>
    <property type="match status" value="1"/>
</dbReference>
<dbReference type="CDD" id="cd00060">
    <property type="entry name" value="FHA"/>
    <property type="match status" value="1"/>
</dbReference>
<dbReference type="SMART" id="SM00240">
    <property type="entry name" value="FHA"/>
    <property type="match status" value="1"/>
</dbReference>
<name>A0A8G1A022_9EURY</name>
<keyword evidence="3" id="KW-1185">Reference proteome</keyword>
<organism evidence="2 3">
    <name type="scientific">Methanofollis formosanus</name>
    <dbReference type="NCBI Taxonomy" id="299308"/>
    <lineage>
        <taxon>Archaea</taxon>
        <taxon>Methanobacteriati</taxon>
        <taxon>Methanobacteriota</taxon>
        <taxon>Stenosarchaea group</taxon>
        <taxon>Methanomicrobia</taxon>
        <taxon>Methanomicrobiales</taxon>
        <taxon>Methanomicrobiaceae</taxon>
        <taxon>Methanofollis</taxon>
    </lineage>
</organism>
<dbReference type="SMART" id="SM00418">
    <property type="entry name" value="HTH_ARSR"/>
    <property type="match status" value="1"/>
</dbReference>
<sequence>MTESDRTLLSGADPDFLEELSDYLDVLGNPVRLRILQLVAGGSKDARSISRAVGTSYENTRKHLDRLLLAGLVTKEAGLSGETATGVHPVWKYTLVPGGLERVVQNLALFGNLGIAADAHGVSLRLREMRDQVSSTFFGGTPLLLVVGGPDDGTVFPLEGRRYAVGREDAGGAAAGSEAIALSPAYTAVTRVSRPHCRLAMAGGAWQVEDCGSTGGTQVNAVPLRRHEHRLLEDGDIIDLARGPQGARLLFTLPPSGLTDDRLA</sequence>
<reference evidence="2" key="1">
    <citation type="journal article" date="2005" name="Int. J. Syst. Evol. Microbiol.">
        <title>Methanofollis formosanus sp. nov., isolated from a fish pond.</title>
        <authorList>
            <person name="Wu S.Y."/>
            <person name="Chen S.C."/>
            <person name="Lai M.C."/>
        </authorList>
    </citation>
    <scope>NUCLEOTIDE SEQUENCE</scope>
    <source>
        <strain evidence="2">ML15</strain>
    </source>
</reference>
<dbReference type="SUPFAM" id="SSF46785">
    <property type="entry name" value="Winged helix' DNA-binding domain"/>
    <property type="match status" value="1"/>
</dbReference>
<dbReference type="InterPro" id="IPR011991">
    <property type="entry name" value="ArsR-like_HTH"/>
</dbReference>
<dbReference type="KEGG" id="mfk:E2N92_05915"/>
<accession>A0A8G1A022</accession>
<dbReference type="OrthoDB" id="9623at2157"/>
<gene>
    <name evidence="2" type="ORF">E2N92_05915</name>
</gene>
<dbReference type="InterPro" id="IPR036390">
    <property type="entry name" value="WH_DNA-bd_sf"/>
</dbReference>
<dbReference type="RefSeq" id="WP_220682767.1">
    <property type="nucleotide sequence ID" value="NZ_CP037968.1"/>
</dbReference>
<dbReference type="GO" id="GO:0003700">
    <property type="term" value="F:DNA-binding transcription factor activity"/>
    <property type="evidence" value="ECO:0007669"/>
    <property type="project" value="InterPro"/>
</dbReference>
<dbReference type="CDD" id="cd00090">
    <property type="entry name" value="HTH_ARSR"/>
    <property type="match status" value="1"/>
</dbReference>
<reference evidence="2" key="2">
    <citation type="submission" date="2019-03" db="EMBL/GenBank/DDBJ databases">
        <authorList>
            <person name="Chen S.-C."/>
            <person name="Wu S.-Y."/>
            <person name="Lai M.-C."/>
        </authorList>
    </citation>
    <scope>NUCLEOTIDE SEQUENCE</scope>
    <source>
        <strain evidence="2">ML15</strain>
    </source>
</reference>
<dbReference type="InterPro" id="IPR001845">
    <property type="entry name" value="HTH_ArsR_DNA-bd_dom"/>
</dbReference>
<dbReference type="AlphaFoldDB" id="A0A8G1A022"/>
<protein>
    <submittedName>
        <fullName evidence="2">FHA domain-containing protein</fullName>
    </submittedName>
</protein>
<dbReference type="Pfam" id="PF01022">
    <property type="entry name" value="HTH_5"/>
    <property type="match status" value="1"/>
</dbReference>
<dbReference type="PROSITE" id="PS50006">
    <property type="entry name" value="FHA_DOMAIN"/>
    <property type="match status" value="1"/>
</dbReference>
<feature type="domain" description="FHA" evidence="1">
    <location>
        <begin position="163"/>
        <end position="224"/>
    </location>
</feature>
<dbReference type="Gene3D" id="1.10.10.10">
    <property type="entry name" value="Winged helix-like DNA-binding domain superfamily/Winged helix DNA-binding domain"/>
    <property type="match status" value="1"/>
</dbReference>
<evidence type="ECO:0000313" key="2">
    <source>
        <dbReference type="EMBL" id="QYZ78994.1"/>
    </source>
</evidence>
<evidence type="ECO:0000313" key="3">
    <source>
        <dbReference type="Proteomes" id="UP000826709"/>
    </source>
</evidence>
<dbReference type="InterPro" id="IPR008984">
    <property type="entry name" value="SMAD_FHA_dom_sf"/>
</dbReference>
<dbReference type="InterPro" id="IPR036388">
    <property type="entry name" value="WH-like_DNA-bd_sf"/>
</dbReference>
<dbReference type="Gene3D" id="2.60.200.20">
    <property type="match status" value="1"/>
</dbReference>